<evidence type="ECO:0000313" key="2">
    <source>
        <dbReference type="EMBL" id="CAA0090673.1"/>
    </source>
</evidence>
<dbReference type="AlphaFoldDB" id="A0A5S9NL69"/>
<dbReference type="EMBL" id="CACSII010000002">
    <property type="protein sequence ID" value="CAA0090673.1"/>
    <property type="molecule type" value="Genomic_DNA"/>
</dbReference>
<dbReference type="Proteomes" id="UP000434580">
    <property type="component" value="Unassembled WGS sequence"/>
</dbReference>
<organism evidence="2 3">
    <name type="scientific">BD1-7 clade bacterium</name>
    <dbReference type="NCBI Taxonomy" id="2029982"/>
    <lineage>
        <taxon>Bacteria</taxon>
        <taxon>Pseudomonadati</taxon>
        <taxon>Pseudomonadota</taxon>
        <taxon>Gammaproteobacteria</taxon>
        <taxon>Cellvibrionales</taxon>
        <taxon>Spongiibacteraceae</taxon>
        <taxon>BD1-7 clade</taxon>
    </lineage>
</organism>
<protein>
    <submittedName>
        <fullName evidence="2">Uncharacterized protein</fullName>
    </submittedName>
</protein>
<proteinExistence type="predicted"/>
<dbReference type="OrthoDB" id="9904708at2"/>
<keyword evidence="1" id="KW-0472">Membrane</keyword>
<gene>
    <name evidence="2" type="ORF">DPBNPPHM_02921</name>
</gene>
<name>A0A5S9NL69_9GAMM</name>
<accession>A0A5S9NL69</accession>
<keyword evidence="1" id="KW-0812">Transmembrane</keyword>
<reference evidence="2 3" key="1">
    <citation type="submission" date="2019-11" db="EMBL/GenBank/DDBJ databases">
        <authorList>
            <person name="Holert J."/>
        </authorList>
    </citation>
    <scope>NUCLEOTIDE SEQUENCE [LARGE SCALE GENOMIC DNA]</scope>
    <source>
        <strain evidence="2">BC5_2</strain>
    </source>
</reference>
<feature type="transmembrane region" description="Helical" evidence="1">
    <location>
        <begin position="87"/>
        <end position="105"/>
    </location>
</feature>
<evidence type="ECO:0000256" key="1">
    <source>
        <dbReference type="SAM" id="Phobius"/>
    </source>
</evidence>
<sequence>MSDQLYVNGWLTYLVTSSLFFVAWFVLTADLRNVWVKMVLRFPMIAVVLMPVSVDFLHEETVRYAPVIAAVAVELVARNWTGMLPNLVLLGVAVALSLIFGVLWVRWRGGVSSRGASA</sequence>
<keyword evidence="1" id="KW-1133">Transmembrane helix</keyword>
<evidence type="ECO:0000313" key="3">
    <source>
        <dbReference type="Proteomes" id="UP000434580"/>
    </source>
</evidence>
<feature type="transmembrane region" description="Helical" evidence="1">
    <location>
        <begin position="6"/>
        <end position="27"/>
    </location>
</feature>